<dbReference type="SUPFAM" id="SSF49764">
    <property type="entry name" value="HSP20-like chaperones"/>
    <property type="match status" value="1"/>
</dbReference>
<dbReference type="Proteomes" id="UP000654345">
    <property type="component" value="Unassembled WGS sequence"/>
</dbReference>
<dbReference type="PROSITE" id="PS01031">
    <property type="entry name" value="SHSP"/>
    <property type="match status" value="1"/>
</dbReference>
<proteinExistence type="inferred from homology"/>
<dbReference type="Pfam" id="PF00011">
    <property type="entry name" value="HSP20"/>
    <property type="match status" value="1"/>
</dbReference>
<evidence type="ECO:0000256" key="1">
    <source>
        <dbReference type="PROSITE-ProRule" id="PRU00285"/>
    </source>
</evidence>
<evidence type="ECO:0000256" key="2">
    <source>
        <dbReference type="RuleBase" id="RU003616"/>
    </source>
</evidence>
<keyword evidence="7" id="KW-1185">Reference proteome</keyword>
<evidence type="ECO:0000256" key="3">
    <source>
        <dbReference type="SAM" id="Coils"/>
    </source>
</evidence>
<keyword evidence="3" id="KW-0175">Coiled coil</keyword>
<dbReference type="CDD" id="cd06464">
    <property type="entry name" value="ACD_sHsps-like"/>
    <property type="match status" value="1"/>
</dbReference>
<organism evidence="6 7">
    <name type="scientific">Ktedonobacter robiniae</name>
    <dbReference type="NCBI Taxonomy" id="2778365"/>
    <lineage>
        <taxon>Bacteria</taxon>
        <taxon>Bacillati</taxon>
        <taxon>Chloroflexota</taxon>
        <taxon>Ktedonobacteria</taxon>
        <taxon>Ktedonobacterales</taxon>
        <taxon>Ktedonobacteraceae</taxon>
        <taxon>Ktedonobacter</taxon>
    </lineage>
</organism>
<feature type="domain" description="SHSP" evidence="5">
    <location>
        <begin position="184"/>
        <end position="268"/>
    </location>
</feature>
<gene>
    <name evidence="6" type="ORF">KSB_73380</name>
</gene>
<accession>A0ABQ3V1S2</accession>
<name>A0ABQ3V1S2_9CHLR</name>
<comment type="similarity">
    <text evidence="1 2">Belongs to the small heat shock protein (HSP20) family.</text>
</comment>
<dbReference type="EMBL" id="BNJG01000003">
    <property type="protein sequence ID" value="GHO58863.1"/>
    <property type="molecule type" value="Genomic_DNA"/>
</dbReference>
<dbReference type="InterPro" id="IPR008978">
    <property type="entry name" value="HSP20-like_chaperone"/>
</dbReference>
<reference evidence="6 7" key="1">
    <citation type="journal article" date="2021" name="Int. J. Syst. Evol. Microbiol.">
        <title>Reticulibacter mediterranei gen. nov., sp. nov., within the new family Reticulibacteraceae fam. nov., and Ktedonospora formicarum gen. nov., sp. nov., Ktedonobacter robiniae sp. nov., Dictyobacter formicarum sp. nov. and Dictyobacter arantiisoli sp. nov., belonging to the class Ktedonobacteria.</title>
        <authorList>
            <person name="Yabe S."/>
            <person name="Zheng Y."/>
            <person name="Wang C.M."/>
            <person name="Sakai Y."/>
            <person name="Abe K."/>
            <person name="Yokota A."/>
            <person name="Donadio S."/>
            <person name="Cavaletti L."/>
            <person name="Monciardini P."/>
        </authorList>
    </citation>
    <scope>NUCLEOTIDE SEQUENCE [LARGE SCALE GENOMIC DNA]</scope>
    <source>
        <strain evidence="6 7">SOSP1-30</strain>
    </source>
</reference>
<comment type="caution">
    <text evidence="6">The sequence shown here is derived from an EMBL/GenBank/DDBJ whole genome shotgun (WGS) entry which is preliminary data.</text>
</comment>
<evidence type="ECO:0000313" key="7">
    <source>
        <dbReference type="Proteomes" id="UP000654345"/>
    </source>
</evidence>
<sequence>MKRPKGMSDIKKARGLKDLIEAFSSHDSGTEETSKQLQLDVEKSVLEKQLQQFTQQAAQIEERLAEITKAVNREIPQLKEEQEGKHKEEEGSTPEKDDDQKKKLEIDFGLGKLTVSDIFQGLGSLVDFVAKMEQEGKGEERREGEFTSPSGRVKGVYGFSVKQGIGGKPVVEPFGNVKKTAHGPVVEEEIQPLADVFDEKDHVLIIIELPGVEGKQIHTEVKGDILVLSAAGKGRKYAREVVLPEGADASTMTSKYRNGVLEIRMSKG</sequence>
<evidence type="ECO:0000256" key="4">
    <source>
        <dbReference type="SAM" id="MobiDB-lite"/>
    </source>
</evidence>
<feature type="compositionally biased region" description="Basic and acidic residues" evidence="4">
    <location>
        <begin position="76"/>
        <end position="101"/>
    </location>
</feature>
<evidence type="ECO:0000313" key="6">
    <source>
        <dbReference type="EMBL" id="GHO58863.1"/>
    </source>
</evidence>
<dbReference type="Gene3D" id="2.60.40.790">
    <property type="match status" value="1"/>
</dbReference>
<evidence type="ECO:0000259" key="5">
    <source>
        <dbReference type="PROSITE" id="PS01031"/>
    </source>
</evidence>
<feature type="coiled-coil region" evidence="3">
    <location>
        <begin position="43"/>
        <end position="70"/>
    </location>
</feature>
<protein>
    <recommendedName>
        <fullName evidence="5">SHSP domain-containing protein</fullName>
    </recommendedName>
</protein>
<dbReference type="InterPro" id="IPR002068">
    <property type="entry name" value="A-crystallin/Hsp20_dom"/>
</dbReference>
<feature type="region of interest" description="Disordered" evidence="4">
    <location>
        <begin position="71"/>
        <end position="101"/>
    </location>
</feature>